<dbReference type="RefSeq" id="WP_014790728.1">
    <property type="nucleotide sequence ID" value="NC_018016.1"/>
</dbReference>
<dbReference type="InterPro" id="IPR007403">
    <property type="entry name" value="DUF456"/>
</dbReference>
<evidence type="ECO:0008006" key="4">
    <source>
        <dbReference type="Google" id="ProtNLM"/>
    </source>
</evidence>
<proteinExistence type="predicted"/>
<dbReference type="AlphaFoldDB" id="I3ZZJ3"/>
<dbReference type="PANTHER" id="PTHR39165">
    <property type="entry name" value="IG HYPOTHETICAL 17883"/>
    <property type="match status" value="1"/>
</dbReference>
<name>I3ZZJ3_ORNRL</name>
<dbReference type="eggNOG" id="COG2839">
    <property type="taxonomic scope" value="Bacteria"/>
</dbReference>
<keyword evidence="3" id="KW-1185">Reference proteome</keyword>
<keyword evidence="1" id="KW-1133">Transmembrane helix</keyword>
<dbReference type="PATRIC" id="fig|867902.3.peg.916"/>
<feature type="transmembrane region" description="Helical" evidence="1">
    <location>
        <begin position="130"/>
        <end position="160"/>
    </location>
</feature>
<dbReference type="EMBL" id="CP003283">
    <property type="protein sequence ID" value="AFL97127.1"/>
    <property type="molecule type" value="Genomic_DNA"/>
</dbReference>
<gene>
    <name evidence="2" type="ordered locus">Ornrh_0933</name>
</gene>
<keyword evidence="1" id="KW-0472">Membrane</keyword>
<organism evidence="2 3">
    <name type="scientific">Ornithobacterium rhinotracheale (strain ATCC 51463 / DSM 15997 / CCUG 23171 / CIP 104009 / LMG 9086)</name>
    <dbReference type="NCBI Taxonomy" id="867902"/>
    <lineage>
        <taxon>Bacteria</taxon>
        <taxon>Pseudomonadati</taxon>
        <taxon>Bacteroidota</taxon>
        <taxon>Flavobacteriia</taxon>
        <taxon>Flavobacteriales</taxon>
        <taxon>Weeksellaceae</taxon>
        <taxon>Ornithobacterium</taxon>
    </lineage>
</organism>
<dbReference type="GeneID" id="71569221"/>
<protein>
    <recommendedName>
        <fullName evidence="4">DUF456 domain-containing protein</fullName>
    </recommendedName>
</protein>
<keyword evidence="1" id="KW-0812">Transmembrane</keyword>
<accession>I3ZZJ3</accession>
<reference evidence="2 3" key="1">
    <citation type="submission" date="2012-06" db="EMBL/GenBank/DDBJ databases">
        <title>The complete genome of Ornithobacterium rhinotracheale DSM 15997.</title>
        <authorList>
            <consortium name="US DOE Joint Genome Institute (JGI-PGF)"/>
            <person name="Lucas S."/>
            <person name="Copeland A."/>
            <person name="Lapidus A."/>
            <person name="Goodwin L."/>
            <person name="Pitluck S."/>
            <person name="Peters L."/>
            <person name="Mikhailova N."/>
            <person name="Teshima H."/>
            <person name="Kyrpides N."/>
            <person name="Mavromatis K."/>
            <person name="Pagani I."/>
            <person name="Ivanova N."/>
            <person name="Ovchinnikova G."/>
            <person name="Zeytun A."/>
            <person name="Detter J.C."/>
            <person name="Han C."/>
            <person name="Land M."/>
            <person name="Hauser L."/>
            <person name="Markowitz V."/>
            <person name="Cheng J.-F."/>
            <person name="Hugenholtz P."/>
            <person name="Woyke T."/>
            <person name="Wu D."/>
            <person name="Lang E."/>
            <person name="Kopitz M."/>
            <person name="Brambilla E."/>
            <person name="Klenk H.-P."/>
            <person name="Eisen J.A."/>
        </authorList>
    </citation>
    <scope>NUCLEOTIDE SEQUENCE [LARGE SCALE GENOMIC DNA]</scope>
    <source>
        <strain evidence="3">ATCC 51463 / DSM 15997 / CCUG 23171 / LMG 9086</strain>
    </source>
</reference>
<dbReference type="HOGENOM" id="CLU_109297_0_1_10"/>
<dbReference type="Proteomes" id="UP000006051">
    <property type="component" value="Chromosome"/>
</dbReference>
<sequence>MDIWLTLSLLLMFLGVLGTLLPVLPGISLSMVGLLILKITNYSQEISWTTIAIFAFVYLVLALLEYFLPMYTTKKYGGTRYGIIGLIVGAIIGIAFSPFGLASLFIMPFLGAFGGEYLYNQNKENAMRAAWGAFVGFALNIGVHFVYSLVLITYSIYVIYFN</sequence>
<evidence type="ECO:0000313" key="3">
    <source>
        <dbReference type="Proteomes" id="UP000006051"/>
    </source>
</evidence>
<dbReference type="KEGG" id="orh:Ornrh_0933"/>
<evidence type="ECO:0000313" key="2">
    <source>
        <dbReference type="EMBL" id="AFL97127.1"/>
    </source>
</evidence>
<feature type="transmembrane region" description="Helical" evidence="1">
    <location>
        <begin position="81"/>
        <end position="110"/>
    </location>
</feature>
<dbReference type="STRING" id="867902.Ornrh_0933"/>
<dbReference type="Pfam" id="PF04306">
    <property type="entry name" value="DUF456"/>
    <property type="match status" value="1"/>
</dbReference>
<evidence type="ECO:0000256" key="1">
    <source>
        <dbReference type="SAM" id="Phobius"/>
    </source>
</evidence>
<feature type="transmembrane region" description="Helical" evidence="1">
    <location>
        <begin position="46"/>
        <end position="69"/>
    </location>
</feature>
<dbReference type="GeneID" id="97257638"/>
<dbReference type="PANTHER" id="PTHR39165:SF1">
    <property type="entry name" value="DUF456 DOMAIN-CONTAINING PROTEIN"/>
    <property type="match status" value="1"/>
</dbReference>